<evidence type="ECO:0000313" key="1">
    <source>
        <dbReference type="EMBL" id="KAK5020409.1"/>
    </source>
</evidence>
<dbReference type="Proteomes" id="UP001357485">
    <property type="component" value="Unassembled WGS sequence"/>
</dbReference>
<proteinExistence type="predicted"/>
<keyword evidence="2" id="KW-1185">Reference proteome</keyword>
<sequence>MGFTERYVRLMCTYDPSRVAGYVSFLKSGDLKLDEVLPAVESSGVVDAAVVLMAREGLLRDAMDRLVEHL</sequence>
<organism evidence="1 2">
    <name type="scientific">Cryomyces antarcticus</name>
    <dbReference type="NCBI Taxonomy" id="329879"/>
    <lineage>
        <taxon>Eukaryota</taxon>
        <taxon>Fungi</taxon>
        <taxon>Dikarya</taxon>
        <taxon>Ascomycota</taxon>
        <taxon>Pezizomycotina</taxon>
        <taxon>Dothideomycetes</taxon>
        <taxon>Dothideomycetes incertae sedis</taxon>
        <taxon>Cryomyces</taxon>
    </lineage>
</organism>
<feature type="non-terminal residue" evidence="1">
    <location>
        <position position="70"/>
    </location>
</feature>
<protein>
    <submittedName>
        <fullName evidence="1">Vacuolar protein sorting-associated protein 8</fullName>
    </submittedName>
</protein>
<comment type="caution">
    <text evidence="1">The sequence shown here is derived from an EMBL/GenBank/DDBJ whole genome shotgun (WGS) entry which is preliminary data.</text>
</comment>
<dbReference type="EMBL" id="JAVRRA010029369">
    <property type="protein sequence ID" value="KAK5020409.1"/>
    <property type="molecule type" value="Genomic_DNA"/>
</dbReference>
<accession>A0ABR0IUB1</accession>
<name>A0ABR0IUB1_9PEZI</name>
<reference evidence="1 2" key="1">
    <citation type="submission" date="2023-08" db="EMBL/GenBank/DDBJ databases">
        <title>Black Yeasts Isolated from many extreme environments.</title>
        <authorList>
            <person name="Coleine C."/>
            <person name="Stajich J.E."/>
            <person name="Selbmann L."/>
        </authorList>
    </citation>
    <scope>NUCLEOTIDE SEQUENCE [LARGE SCALE GENOMIC DNA]</scope>
    <source>
        <strain evidence="1 2">CCFEE 536</strain>
    </source>
</reference>
<gene>
    <name evidence="1" type="primary">VPS8_3</name>
    <name evidence="1" type="ORF">LTR16_012598</name>
</gene>
<evidence type="ECO:0000313" key="2">
    <source>
        <dbReference type="Proteomes" id="UP001357485"/>
    </source>
</evidence>